<evidence type="ECO:0000313" key="2">
    <source>
        <dbReference type="EMBL" id="KAE9963529.1"/>
    </source>
</evidence>
<proteinExistence type="predicted"/>
<protein>
    <recommendedName>
        <fullName evidence="4">Protein kinase domain-containing protein</fullName>
    </recommendedName>
</protein>
<evidence type="ECO:0000313" key="3">
    <source>
        <dbReference type="Proteomes" id="UP000447873"/>
    </source>
</evidence>
<gene>
    <name evidence="2" type="ORF">EG328_011322</name>
</gene>
<dbReference type="SUPFAM" id="SSF56112">
    <property type="entry name" value="Protein kinase-like (PK-like)"/>
    <property type="match status" value="1"/>
</dbReference>
<sequence>MEAYGGFHPRNQARRMARFYSDSKRPADLAIIDPEPVPELVALHKEFAIQRDRLEAWGKEWGADNITTEQHHGHESFEREGVKETVHDVLENVKNVLDERERMSTGANLTGEREKKAIWGSADGVGDRRWSPTDRARYEQLAGELRTSIDLLYDISKNRKQLREGGYRGGGKSRSEPIIPPPTSKSILGTRNYSESQETLVNPVKNSRSSTQETAAGLQLPPRLDPAFLDLPEERPPPYDSVGVTPTRMIAHLRLPAPPSQLGDDIDFKTVAVLIEYSPFDAGYRSTGVHVPTNRLDAFMNFFGRCGSLHDFLSYGTLQCLGYFEDPREARYGLVYELPKDASHNERPTSLLKFLQSASRAMNSSNRQLPPGPPLENRFRLAFNIMQAFSKLHGEILHKDVNSSNIIFFHKDPSAARNSPKSSYDIREPYISSFDLFSEYGIEAPSTAPGQNLYRHPEDPRVFNGVCGFCSCRSCKCPKSRFDVYGLGLLLLEIGHWTPLSDLYKVRYTLEEFKKRLETIWVGRLASKCGSIYMNVVRDCLEQSSRNLSEEDLRTLYGKWLRKLQKCCLIDEDNDDTLTDPFTPLARAQSISGTSPPHSLENTLFPAERDANSTLQQYSNNPFVQFHPAPAPSLFSNNPFAYGFKRLSKHISVAHPIREEHPSADEQPKPASWEVPGSFPAGEVDNISPAAVSTTQQRAAQVILRAWRCRGKKSSFHDFKRRITLVQVQWRQRQMRCLTAHTSNRDSDADIGIEQEVIQGHAEIQIMQIPSKPKLRLHSVKLATETLDQWHGVMLPRLERIVAKALQNSPETVSIDLIGVGETALSARATIFITCSSTARVRGLVNRKFTYDTSIFDLRVRRGNIRRSKVTRTKASVPPHRSMMSDQIYNSHSSSPLNPFHQERPLCGASIGAYMGNKHLPPVSFGGVIRVDDVPYGMTVHHLLDEPSDDDSSEFDEDDTIDYPGRSSARLNDNDNPWLAGIAGHPELQRSPTNLMFPLEISDDDEASSEEEGVCSDEEIYGSSDAESDMESPGTEDTASTCGDLKGIIPGHGSEIYVTQPALDDVEEEFFPNEEDKNDDHLDSHKLGYVYASSGIRRWKRQGVKHEIDWALLKLDEHRLQPYNLVQGGKKHLTNSHHLRSRTPQLVEPICRGSVFKSDDDEYPVRVAKTEELGSLHVHCFGRTSGLQNGVISEAMSSVRIYQRSSFSRSWNIIGGFGVGGDSGAWVIDNEQGRVCGHVLAWCERNAIAYICPMEVLLEDIGNTLHAEKICLPGCEDEDVILGAERRSGNAAKSDGVFIEVKSGARTREMELPDIARLDFGDRQRLGLNRNGNKAGSGLVGDRVGLGLVDGRQDR</sequence>
<evidence type="ECO:0000256" key="1">
    <source>
        <dbReference type="SAM" id="MobiDB-lite"/>
    </source>
</evidence>
<dbReference type="InterPro" id="IPR011009">
    <property type="entry name" value="Kinase-like_dom_sf"/>
</dbReference>
<dbReference type="PANTHER" id="PTHR37542:SF2">
    <property type="entry name" value="PROTEIN KINASE DOMAIN-CONTAINING PROTEIN"/>
    <property type="match status" value="1"/>
</dbReference>
<comment type="caution">
    <text evidence="2">The sequence shown here is derived from an EMBL/GenBank/DDBJ whole genome shotgun (WGS) entry which is preliminary data.</text>
</comment>
<feature type="compositionally biased region" description="Acidic residues" evidence="1">
    <location>
        <begin position="1005"/>
        <end position="1030"/>
    </location>
</feature>
<organism evidence="2 3">
    <name type="scientific">Venturia inaequalis</name>
    <name type="common">Apple scab fungus</name>
    <dbReference type="NCBI Taxonomy" id="5025"/>
    <lineage>
        <taxon>Eukaryota</taxon>
        <taxon>Fungi</taxon>
        <taxon>Dikarya</taxon>
        <taxon>Ascomycota</taxon>
        <taxon>Pezizomycotina</taxon>
        <taxon>Dothideomycetes</taxon>
        <taxon>Pleosporomycetidae</taxon>
        <taxon>Venturiales</taxon>
        <taxon>Venturiaceae</taxon>
        <taxon>Venturia</taxon>
    </lineage>
</organism>
<accession>A0A8H3U7B5</accession>
<reference evidence="2 3" key="1">
    <citation type="submission" date="2018-12" db="EMBL/GenBank/DDBJ databases">
        <title>Venturia inaequalis Genome Resource.</title>
        <authorList>
            <person name="Lichtner F.J."/>
        </authorList>
    </citation>
    <scope>NUCLEOTIDE SEQUENCE [LARGE SCALE GENOMIC DNA]</scope>
    <source>
        <strain evidence="2 3">120213</strain>
    </source>
</reference>
<dbReference type="PANTHER" id="PTHR37542">
    <property type="entry name" value="HELO DOMAIN-CONTAINING PROTEIN-RELATED"/>
    <property type="match status" value="1"/>
</dbReference>
<dbReference type="Gene3D" id="1.10.510.10">
    <property type="entry name" value="Transferase(Phosphotransferase) domain 1"/>
    <property type="match status" value="1"/>
</dbReference>
<name>A0A8H3U7B5_VENIN</name>
<dbReference type="EMBL" id="WNWS01000824">
    <property type="protein sequence ID" value="KAE9963529.1"/>
    <property type="molecule type" value="Genomic_DNA"/>
</dbReference>
<dbReference type="Proteomes" id="UP000447873">
    <property type="component" value="Unassembled WGS sequence"/>
</dbReference>
<evidence type="ECO:0008006" key="4">
    <source>
        <dbReference type="Google" id="ProtNLM"/>
    </source>
</evidence>
<feature type="region of interest" description="Disordered" evidence="1">
    <location>
        <begin position="1005"/>
        <end position="1039"/>
    </location>
</feature>
<feature type="region of interest" description="Disordered" evidence="1">
    <location>
        <begin position="163"/>
        <end position="189"/>
    </location>
</feature>